<dbReference type="InterPro" id="IPR019795">
    <property type="entry name" value="Globin_bac-like_CS"/>
</dbReference>
<dbReference type="InterPro" id="IPR012292">
    <property type="entry name" value="Globin/Proto"/>
</dbReference>
<reference evidence="7 8" key="1">
    <citation type="submission" date="2016-10" db="EMBL/GenBank/DDBJ databases">
        <authorList>
            <person name="de Groot N.N."/>
        </authorList>
    </citation>
    <scope>NUCLEOTIDE SEQUENCE [LARGE SCALE GENOMIC DNA]</scope>
    <source>
        <strain evidence="7 8">CGMCC 1.6502</strain>
    </source>
</reference>
<evidence type="ECO:0000256" key="4">
    <source>
        <dbReference type="ARBA" id="ARBA00022723"/>
    </source>
</evidence>
<evidence type="ECO:0000256" key="5">
    <source>
        <dbReference type="ARBA" id="ARBA00023004"/>
    </source>
</evidence>
<evidence type="ECO:0000313" key="8">
    <source>
        <dbReference type="Proteomes" id="UP000198694"/>
    </source>
</evidence>
<dbReference type="InterPro" id="IPR001486">
    <property type="entry name" value="Hemoglobin_trunc"/>
</dbReference>
<dbReference type="STRING" id="407036.SAMN05216243_1224"/>
<accession>A0A1G8X8B3</accession>
<keyword evidence="4" id="KW-0479">Metal-binding</keyword>
<dbReference type="InterPro" id="IPR044203">
    <property type="entry name" value="GlbO/GLB3-like"/>
</dbReference>
<dbReference type="SUPFAM" id="SSF46458">
    <property type="entry name" value="Globin-like"/>
    <property type="match status" value="1"/>
</dbReference>
<evidence type="ECO:0000256" key="3">
    <source>
        <dbReference type="ARBA" id="ARBA00022617"/>
    </source>
</evidence>
<keyword evidence="5" id="KW-0408">Iron</keyword>
<dbReference type="InterPro" id="IPR009050">
    <property type="entry name" value="Globin-like_sf"/>
</dbReference>
<organism evidence="7 8">
    <name type="scientific">Sediminibacillus albus</name>
    <dbReference type="NCBI Taxonomy" id="407036"/>
    <lineage>
        <taxon>Bacteria</taxon>
        <taxon>Bacillati</taxon>
        <taxon>Bacillota</taxon>
        <taxon>Bacilli</taxon>
        <taxon>Bacillales</taxon>
        <taxon>Bacillaceae</taxon>
        <taxon>Sediminibacillus</taxon>
    </lineage>
</organism>
<dbReference type="PANTHER" id="PTHR47366">
    <property type="entry name" value="TWO-ON-TWO HEMOGLOBIN-3"/>
    <property type="match status" value="1"/>
</dbReference>
<keyword evidence="3" id="KW-0349">Heme</keyword>
<keyword evidence="8" id="KW-1185">Reference proteome</keyword>
<dbReference type="Pfam" id="PF01152">
    <property type="entry name" value="Bac_globin"/>
    <property type="match status" value="1"/>
</dbReference>
<dbReference type="Gene3D" id="1.10.490.10">
    <property type="entry name" value="Globins"/>
    <property type="match status" value="1"/>
</dbReference>
<gene>
    <name evidence="7" type="ORF">SAMN05216243_1224</name>
</gene>
<comment type="cofactor">
    <cofactor evidence="1">
        <name>heme</name>
        <dbReference type="ChEBI" id="CHEBI:30413"/>
    </cofactor>
</comment>
<dbReference type="RefSeq" id="WP_093211984.1">
    <property type="nucleotide sequence ID" value="NZ_FNFL01000001.1"/>
</dbReference>
<dbReference type="EMBL" id="FNFL01000001">
    <property type="protein sequence ID" value="SDJ86842.1"/>
    <property type="molecule type" value="Genomic_DNA"/>
</dbReference>
<evidence type="ECO:0000256" key="6">
    <source>
        <dbReference type="ARBA" id="ARBA00034496"/>
    </source>
</evidence>
<dbReference type="PROSITE" id="PS01213">
    <property type="entry name" value="GLOBIN_FAM_2"/>
    <property type="match status" value="1"/>
</dbReference>
<dbReference type="GO" id="GO:0020037">
    <property type="term" value="F:heme binding"/>
    <property type="evidence" value="ECO:0007669"/>
    <property type="project" value="InterPro"/>
</dbReference>
<dbReference type="GO" id="GO:0005344">
    <property type="term" value="F:oxygen carrier activity"/>
    <property type="evidence" value="ECO:0007669"/>
    <property type="project" value="InterPro"/>
</dbReference>
<evidence type="ECO:0000256" key="1">
    <source>
        <dbReference type="ARBA" id="ARBA00001971"/>
    </source>
</evidence>
<evidence type="ECO:0000313" key="7">
    <source>
        <dbReference type="EMBL" id="SDJ86842.1"/>
    </source>
</evidence>
<dbReference type="AlphaFoldDB" id="A0A1G8X8B3"/>
<evidence type="ECO:0000256" key="2">
    <source>
        <dbReference type="ARBA" id="ARBA00022448"/>
    </source>
</evidence>
<comment type="similarity">
    <text evidence="6">Belongs to the truncated hemoglobin family. Group II subfamily.</text>
</comment>
<dbReference type="GO" id="GO:0019825">
    <property type="term" value="F:oxygen binding"/>
    <property type="evidence" value="ECO:0007669"/>
    <property type="project" value="InterPro"/>
</dbReference>
<dbReference type="FunFam" id="1.10.490.10:FF:000004">
    <property type="entry name" value="Group 2 hemoglobin yjbI"/>
    <property type="match status" value="1"/>
</dbReference>
<dbReference type="Proteomes" id="UP000198694">
    <property type="component" value="Unassembled WGS sequence"/>
</dbReference>
<dbReference type="PANTHER" id="PTHR47366:SF1">
    <property type="entry name" value="TWO-ON-TWO HEMOGLOBIN-3"/>
    <property type="match status" value="1"/>
</dbReference>
<dbReference type="GO" id="GO:0046872">
    <property type="term" value="F:metal ion binding"/>
    <property type="evidence" value="ECO:0007669"/>
    <property type="project" value="UniProtKB-KW"/>
</dbReference>
<protein>
    <submittedName>
        <fullName evidence="7">Hemoglobin</fullName>
    </submittedName>
</protein>
<proteinExistence type="inferred from homology"/>
<name>A0A1G8X8B3_9BACI</name>
<keyword evidence="2" id="KW-0813">Transport</keyword>
<sequence>MNSSGTLYEAIGGRVKIERLVQAFYKRVAKHPELIPIFPDDLTETARKQEQFLTQLFGGPALYSEEHGHPMLRRRHLPFPITPSRKNAWLECMNQALDEAEVDEPYRSAIFERLTMTAEHMMNTPEDEKGESL</sequence>
<dbReference type="OrthoDB" id="9790913at2"/>